<evidence type="ECO:0000259" key="2">
    <source>
        <dbReference type="PROSITE" id="PS50914"/>
    </source>
</evidence>
<organism evidence="3 4">
    <name type="scientific">Deinococcus yavapaiensis KR-236</name>
    <dbReference type="NCBI Taxonomy" id="694435"/>
    <lineage>
        <taxon>Bacteria</taxon>
        <taxon>Thermotogati</taxon>
        <taxon>Deinococcota</taxon>
        <taxon>Deinococci</taxon>
        <taxon>Deinococcales</taxon>
        <taxon>Deinococcaceae</taxon>
        <taxon>Deinococcus</taxon>
    </lineage>
</organism>
<dbReference type="AlphaFoldDB" id="A0A318SBY9"/>
<proteinExistence type="predicted"/>
<reference evidence="3 4" key="1">
    <citation type="submission" date="2018-06" db="EMBL/GenBank/DDBJ databases">
        <title>Genomic Encyclopedia of Type Strains, Phase IV (KMG-IV): sequencing the most valuable type-strain genomes for metagenomic binning, comparative biology and taxonomic classification.</title>
        <authorList>
            <person name="Goeker M."/>
        </authorList>
    </citation>
    <scope>NUCLEOTIDE SEQUENCE [LARGE SCALE GENOMIC DNA]</scope>
    <source>
        <strain evidence="3 4">DSM 18048</strain>
    </source>
</reference>
<dbReference type="Proteomes" id="UP000248326">
    <property type="component" value="Unassembled WGS sequence"/>
</dbReference>
<feature type="compositionally biased region" description="Basic and acidic residues" evidence="1">
    <location>
        <begin position="1"/>
        <end position="16"/>
    </location>
</feature>
<evidence type="ECO:0000313" key="3">
    <source>
        <dbReference type="EMBL" id="PYE54814.1"/>
    </source>
</evidence>
<feature type="region of interest" description="Disordered" evidence="1">
    <location>
        <begin position="1"/>
        <end position="57"/>
    </location>
</feature>
<gene>
    <name evidence="3" type="ORF">DES52_10484</name>
</gene>
<dbReference type="PROSITE" id="PS50914">
    <property type="entry name" value="BON"/>
    <property type="match status" value="1"/>
</dbReference>
<feature type="compositionally biased region" description="Basic and acidic residues" evidence="1">
    <location>
        <begin position="36"/>
        <end position="53"/>
    </location>
</feature>
<evidence type="ECO:0000313" key="4">
    <source>
        <dbReference type="Proteomes" id="UP000248326"/>
    </source>
</evidence>
<dbReference type="InterPro" id="IPR007055">
    <property type="entry name" value="BON_dom"/>
</dbReference>
<feature type="compositionally biased region" description="Basic and acidic residues" evidence="1">
    <location>
        <begin position="126"/>
        <end position="138"/>
    </location>
</feature>
<keyword evidence="4" id="KW-1185">Reference proteome</keyword>
<sequence length="138" mass="14749">MSDDKAPDPRTQDHAHQGQADLGYGYGSGDYGFQGENRDHEGDTLQDDGRDPPNDAALETTVRGALSTLPITALDVRVERGEAYLYGIAVNRDAMRLAAEAALAVDGVKDVYNSLRTPDQSAGGEVDPRSSRDPDESA</sequence>
<evidence type="ECO:0000256" key="1">
    <source>
        <dbReference type="SAM" id="MobiDB-lite"/>
    </source>
</evidence>
<dbReference type="EMBL" id="QJSX01000004">
    <property type="protein sequence ID" value="PYE54814.1"/>
    <property type="molecule type" value="Genomic_DNA"/>
</dbReference>
<dbReference type="Pfam" id="PF04972">
    <property type="entry name" value="BON"/>
    <property type="match status" value="1"/>
</dbReference>
<name>A0A318SBY9_9DEIO</name>
<dbReference type="RefSeq" id="WP_110885937.1">
    <property type="nucleotide sequence ID" value="NZ_QJSX01000004.1"/>
</dbReference>
<protein>
    <submittedName>
        <fullName evidence="3">BON domain-containing protein</fullName>
    </submittedName>
</protein>
<feature type="domain" description="BON" evidence="2">
    <location>
        <begin position="50"/>
        <end position="119"/>
    </location>
</feature>
<accession>A0A318SBY9</accession>
<comment type="caution">
    <text evidence="3">The sequence shown here is derived from an EMBL/GenBank/DDBJ whole genome shotgun (WGS) entry which is preliminary data.</text>
</comment>
<feature type="region of interest" description="Disordered" evidence="1">
    <location>
        <begin position="114"/>
        <end position="138"/>
    </location>
</feature>